<dbReference type="OrthoDB" id="1328429at2759"/>
<gene>
    <name evidence="1" type="ORF">H5410_060489</name>
</gene>
<evidence type="ECO:0000313" key="1">
    <source>
        <dbReference type="EMBL" id="KAG5570723.1"/>
    </source>
</evidence>
<proteinExistence type="predicted"/>
<dbReference type="Proteomes" id="UP000824120">
    <property type="component" value="Chromosome 12"/>
</dbReference>
<keyword evidence="2" id="KW-1185">Reference proteome</keyword>
<organism evidence="1 2">
    <name type="scientific">Solanum commersonii</name>
    <name type="common">Commerson's wild potato</name>
    <name type="synonym">Commerson's nightshade</name>
    <dbReference type="NCBI Taxonomy" id="4109"/>
    <lineage>
        <taxon>Eukaryota</taxon>
        <taxon>Viridiplantae</taxon>
        <taxon>Streptophyta</taxon>
        <taxon>Embryophyta</taxon>
        <taxon>Tracheophyta</taxon>
        <taxon>Spermatophyta</taxon>
        <taxon>Magnoliopsida</taxon>
        <taxon>eudicotyledons</taxon>
        <taxon>Gunneridae</taxon>
        <taxon>Pentapetalae</taxon>
        <taxon>asterids</taxon>
        <taxon>lamiids</taxon>
        <taxon>Solanales</taxon>
        <taxon>Solanaceae</taxon>
        <taxon>Solanoideae</taxon>
        <taxon>Solaneae</taxon>
        <taxon>Solanum</taxon>
    </lineage>
</organism>
<sequence length="70" mass="8242">MTIVIRILVQLPNFAARRNELQAYLSQKQSDTFAFIVKQDIDDIKSYEKVAKKEVIFLLENSEIQRKEEP</sequence>
<reference evidence="1 2" key="1">
    <citation type="submission" date="2020-09" db="EMBL/GenBank/DDBJ databases">
        <title>De no assembly of potato wild relative species, Solanum commersonii.</title>
        <authorList>
            <person name="Cho K."/>
        </authorList>
    </citation>
    <scope>NUCLEOTIDE SEQUENCE [LARGE SCALE GENOMIC DNA]</scope>
    <source>
        <strain evidence="1">LZ3.2</strain>
        <tissue evidence="1">Leaf</tissue>
    </source>
</reference>
<dbReference type="EMBL" id="JACXVP010000012">
    <property type="protein sequence ID" value="KAG5570723.1"/>
    <property type="molecule type" value="Genomic_DNA"/>
</dbReference>
<protein>
    <submittedName>
        <fullName evidence="1">Uncharacterized protein</fullName>
    </submittedName>
</protein>
<evidence type="ECO:0000313" key="2">
    <source>
        <dbReference type="Proteomes" id="UP000824120"/>
    </source>
</evidence>
<name>A0A9J5W573_SOLCO</name>
<comment type="caution">
    <text evidence="1">The sequence shown here is derived from an EMBL/GenBank/DDBJ whole genome shotgun (WGS) entry which is preliminary data.</text>
</comment>
<accession>A0A9J5W573</accession>
<dbReference type="AlphaFoldDB" id="A0A9J5W573"/>